<dbReference type="InterPro" id="IPR041492">
    <property type="entry name" value="HAD_2"/>
</dbReference>
<dbReference type="NCBIfam" id="NF008087">
    <property type="entry name" value="PRK10826.1"/>
    <property type="match status" value="1"/>
</dbReference>
<dbReference type="OrthoDB" id="9797743at2"/>
<accession>A0A327WUS9</accession>
<reference evidence="1 2" key="1">
    <citation type="submission" date="2018-06" db="EMBL/GenBank/DDBJ databases">
        <title>Genomic Encyclopedia of Archaeal and Bacterial Type Strains, Phase II (KMG-II): from individual species to whole genera.</title>
        <authorList>
            <person name="Goeker M."/>
        </authorList>
    </citation>
    <scope>NUCLEOTIDE SEQUENCE [LARGE SCALE GENOMIC DNA]</scope>
    <source>
        <strain evidence="1 2">DSM 21851</strain>
    </source>
</reference>
<dbReference type="PANTHER" id="PTHR18901">
    <property type="entry name" value="2-DEOXYGLUCOSE-6-PHOSPHATE PHOSPHATASE 2"/>
    <property type="match status" value="1"/>
</dbReference>
<evidence type="ECO:0000313" key="1">
    <source>
        <dbReference type="EMBL" id="RAJ95471.1"/>
    </source>
</evidence>
<dbReference type="RefSeq" id="WP_111629281.1">
    <property type="nucleotide sequence ID" value="NZ_QLMC01000004.1"/>
</dbReference>
<organism evidence="1 2">
    <name type="scientific">Larkinella arboricola</name>
    <dbReference type="NCBI Taxonomy" id="643671"/>
    <lineage>
        <taxon>Bacteria</taxon>
        <taxon>Pseudomonadati</taxon>
        <taxon>Bacteroidota</taxon>
        <taxon>Cytophagia</taxon>
        <taxon>Cytophagales</taxon>
        <taxon>Spirosomataceae</taxon>
        <taxon>Larkinella</taxon>
    </lineage>
</organism>
<dbReference type="SFLD" id="SFLDG01129">
    <property type="entry name" value="C1.5:_HAD__Beta-PGM__Phosphata"/>
    <property type="match status" value="1"/>
</dbReference>
<dbReference type="InterPro" id="IPR006439">
    <property type="entry name" value="HAD-SF_hydro_IA"/>
</dbReference>
<dbReference type="InterPro" id="IPR023214">
    <property type="entry name" value="HAD_sf"/>
</dbReference>
<dbReference type="Pfam" id="PF13419">
    <property type="entry name" value="HAD_2"/>
    <property type="match status" value="1"/>
</dbReference>
<dbReference type="AlphaFoldDB" id="A0A327WUS9"/>
<evidence type="ECO:0000313" key="2">
    <source>
        <dbReference type="Proteomes" id="UP000248790"/>
    </source>
</evidence>
<dbReference type="Proteomes" id="UP000248790">
    <property type="component" value="Unassembled WGS sequence"/>
</dbReference>
<keyword evidence="2" id="KW-1185">Reference proteome</keyword>
<dbReference type="InterPro" id="IPR036412">
    <property type="entry name" value="HAD-like_sf"/>
</dbReference>
<gene>
    <name evidence="1" type="ORF">LX87_03217</name>
</gene>
<dbReference type="Gene3D" id="3.40.50.1000">
    <property type="entry name" value="HAD superfamily/HAD-like"/>
    <property type="match status" value="1"/>
</dbReference>
<dbReference type="Gene3D" id="1.10.150.240">
    <property type="entry name" value="Putative phosphatase, domain 2"/>
    <property type="match status" value="1"/>
</dbReference>
<dbReference type="CDD" id="cd07505">
    <property type="entry name" value="HAD_BPGM-like"/>
    <property type="match status" value="1"/>
</dbReference>
<dbReference type="SFLD" id="SFLDS00003">
    <property type="entry name" value="Haloacid_Dehalogenase"/>
    <property type="match status" value="1"/>
</dbReference>
<protein>
    <submittedName>
        <fullName evidence="1">Sugar-phosphatase</fullName>
    </submittedName>
</protein>
<dbReference type="SFLD" id="SFLDG01135">
    <property type="entry name" value="C1.5.6:_HAD__Beta-PGM__Phospha"/>
    <property type="match status" value="1"/>
</dbReference>
<proteinExistence type="predicted"/>
<dbReference type="EMBL" id="QLMC01000004">
    <property type="protein sequence ID" value="RAJ95471.1"/>
    <property type="molecule type" value="Genomic_DNA"/>
</dbReference>
<dbReference type="NCBIfam" id="TIGR01509">
    <property type="entry name" value="HAD-SF-IA-v3"/>
    <property type="match status" value="1"/>
</dbReference>
<dbReference type="SUPFAM" id="SSF56784">
    <property type="entry name" value="HAD-like"/>
    <property type="match status" value="1"/>
</dbReference>
<dbReference type="PANTHER" id="PTHR18901:SF38">
    <property type="entry name" value="PSEUDOURIDINE-5'-PHOSPHATASE"/>
    <property type="match status" value="1"/>
</dbReference>
<name>A0A327WUS9_LARAB</name>
<dbReference type="InterPro" id="IPR023198">
    <property type="entry name" value="PGP-like_dom2"/>
</dbReference>
<sequence length="228" mass="25864">MIQAAIFDMDGLLVDSEPHWREIEIEVFRTVGLEMDDEMCKRTTGLPTDVVVRYWYERHPWHNRSIEEIGDEIIDRVHERIQAQAQPMPGVPEILDLFQQQGIPMAIASASPMQLIEAVIDRLQIRDYFTIWHSATLEKRNKPHPDVYLGTAHKLGVEPRACVAFEDSGNGLKSAHAAGMLTVSVPADYEFNDSKFELATLKIPSLTEFTPAQLRELENQLSIASAIR</sequence>
<comment type="caution">
    <text evidence="1">The sequence shown here is derived from an EMBL/GenBank/DDBJ whole genome shotgun (WGS) entry which is preliminary data.</text>
</comment>